<dbReference type="GO" id="GO:0005739">
    <property type="term" value="C:mitochondrion"/>
    <property type="evidence" value="ECO:0007669"/>
    <property type="project" value="UniProtKB-SubCell"/>
</dbReference>
<feature type="compositionally biased region" description="Low complexity" evidence="5">
    <location>
        <begin position="12"/>
        <end position="40"/>
    </location>
</feature>
<dbReference type="SMART" id="SM01155">
    <property type="entry name" value="DUF1713"/>
    <property type="match status" value="1"/>
</dbReference>
<evidence type="ECO:0000259" key="6">
    <source>
        <dbReference type="SMART" id="SM01155"/>
    </source>
</evidence>
<dbReference type="PANTHER" id="PTHR32035:SF3">
    <property type="entry name" value="SMALL RIBOSOMAL SUBUNIT PROTEIN MS38"/>
    <property type="match status" value="1"/>
</dbReference>
<keyword evidence="2" id="KW-0496">Mitochondrion</keyword>
<name>A0AAN7YG02_9PEZI</name>
<feature type="region of interest" description="Disordered" evidence="5">
    <location>
        <begin position="269"/>
        <end position="292"/>
    </location>
</feature>
<evidence type="ECO:0000313" key="8">
    <source>
        <dbReference type="Proteomes" id="UP001310890"/>
    </source>
</evidence>
<dbReference type="Pfam" id="PF08213">
    <property type="entry name" value="COX24_C"/>
    <property type="match status" value="1"/>
</dbReference>
<accession>A0AAN7YG02</accession>
<reference evidence="7" key="1">
    <citation type="submission" date="2023-08" db="EMBL/GenBank/DDBJ databases">
        <title>Black Yeasts Isolated from many extreme environments.</title>
        <authorList>
            <person name="Coleine C."/>
            <person name="Stajich J.E."/>
            <person name="Selbmann L."/>
        </authorList>
    </citation>
    <scope>NUCLEOTIDE SEQUENCE</scope>
    <source>
        <strain evidence="7">CCFEE 5401</strain>
    </source>
</reference>
<dbReference type="AlphaFoldDB" id="A0AAN7YG02"/>
<protein>
    <recommendedName>
        <fullName evidence="4">Small ribosomal subunit protein mS38</fullName>
    </recommendedName>
</protein>
<comment type="caution">
    <text evidence="7">The sequence shown here is derived from an EMBL/GenBank/DDBJ whole genome shotgun (WGS) entry which is preliminary data.</text>
</comment>
<dbReference type="InterPro" id="IPR013177">
    <property type="entry name" value="Ribosomal_mS38_C"/>
</dbReference>
<comment type="subcellular location">
    <subcellularLocation>
        <location evidence="1">Mitochondrion</location>
    </subcellularLocation>
</comment>
<feature type="domain" description="Ribosomal protein mS38 C-terminal" evidence="6">
    <location>
        <begin position="392"/>
        <end position="425"/>
    </location>
</feature>
<organism evidence="7 8">
    <name type="scientific">Meristemomyces frigidus</name>
    <dbReference type="NCBI Taxonomy" id="1508187"/>
    <lineage>
        <taxon>Eukaryota</taxon>
        <taxon>Fungi</taxon>
        <taxon>Dikarya</taxon>
        <taxon>Ascomycota</taxon>
        <taxon>Pezizomycotina</taxon>
        <taxon>Dothideomycetes</taxon>
        <taxon>Dothideomycetidae</taxon>
        <taxon>Mycosphaerellales</taxon>
        <taxon>Teratosphaeriaceae</taxon>
        <taxon>Meristemomyces</taxon>
    </lineage>
</organism>
<sequence>MFSSKLTRAAHRATTSTATTPALSLSLSTQTSSTPVTSRPSHQRRPSSSKASSSSSSSCPPDSSKAAPTAKEEGADKAVSTKPAVRKSRKSGYGSGRSSKVAETMMPERQQQQQPDHFAGLPTVPGVQHLNEKDVALSSFFSRHRPISVTTTIPPPTTIESFSSIFSPRPTQDAWAHGNSAERRPEDVIYTLHNTIENLENHGQASQEDGMRWEVIQESASNSDSSVRHLDGAPGGVKIKSLEELVAQFTPFRAPPPPEPFPAETKTVTTLKRSSPRSAAKKQAVASTATAQKSYQTTITILEVTAPDGQQSYSASHSPIVRVSADTTQAALETTIRDPSVANNTRPRTTFMERRKAWLLSQRQAHAQITNGMKGMRERSVRTPGRRGVRVYAISVKRQRKLKMKKHKYKKLMKRTRNLRRRLDRN</sequence>
<gene>
    <name evidence="7" type="ORF">LTR62_001921</name>
</gene>
<evidence type="ECO:0000256" key="3">
    <source>
        <dbReference type="ARBA" id="ARBA00035647"/>
    </source>
</evidence>
<dbReference type="Proteomes" id="UP001310890">
    <property type="component" value="Unassembled WGS sequence"/>
</dbReference>
<evidence type="ECO:0000313" key="7">
    <source>
        <dbReference type="EMBL" id="KAK5107032.1"/>
    </source>
</evidence>
<evidence type="ECO:0000256" key="1">
    <source>
        <dbReference type="ARBA" id="ARBA00004173"/>
    </source>
</evidence>
<proteinExistence type="inferred from homology"/>
<feature type="compositionally biased region" description="Low complexity" evidence="5">
    <location>
        <begin position="48"/>
        <end position="68"/>
    </location>
</feature>
<dbReference type="EMBL" id="JAVRRL010000144">
    <property type="protein sequence ID" value="KAK5107032.1"/>
    <property type="molecule type" value="Genomic_DNA"/>
</dbReference>
<feature type="region of interest" description="Disordered" evidence="5">
    <location>
        <begin position="1"/>
        <end position="112"/>
    </location>
</feature>
<dbReference type="PANTHER" id="PTHR32035">
    <property type="entry name" value="AURORA KINASE A-INTERACTING PROTEIN"/>
    <property type="match status" value="1"/>
</dbReference>
<evidence type="ECO:0000256" key="5">
    <source>
        <dbReference type="SAM" id="MobiDB-lite"/>
    </source>
</evidence>
<evidence type="ECO:0000256" key="4">
    <source>
        <dbReference type="ARBA" id="ARBA00035682"/>
    </source>
</evidence>
<evidence type="ECO:0000256" key="2">
    <source>
        <dbReference type="ARBA" id="ARBA00023128"/>
    </source>
</evidence>
<comment type="similarity">
    <text evidence="3">Belongs to the mitochondrion-specific ribosomal protein mS38 family.</text>
</comment>